<dbReference type="STRING" id="1838280.A6M21_02745"/>
<evidence type="ECO:0000256" key="3">
    <source>
        <dbReference type="ARBA" id="ARBA00022722"/>
    </source>
</evidence>
<sequence>MNERINSHPHLFLKEHIEQVKKALEGIWSWHLPETITPAVKKLLGKLTELHDLGKGTSAFQEYIKDPPGYRGAGDEKSHTPLSLLFTLAIALDGGWDELDTLILAAAARGHHGRLPTVPEKKLGGASCPEWDIDNFAGGEKARLLKKQLSMVNFSALAKETGVDLKDPLQRLAAQDVVKFLVKLKKFLINRVAAKLFSLSIEDAVDFRLKAQLVYSMLLEADKAFLAVSDPERYLKRDARQWQARWIDQYIGMPGDSATNQLRQKARREVMVAIDKNEKGRIFSLTAPTGSGKTLLAANWAFKLREKTASETGKPSKIIVVLPFLSIIDQTTKVYGDLLQAGGYEADGAWLLTSHSLADRNYAEWLEEGERPFYVDTWRSELIITTYDQFLMSLMDPEARYQMRFHNLCDAVIIMDEVQSLPCRLWQPLEKIFKSLVTTCNSRILLMSATLPPFVSDTLPLLPGFEKYFSSCKRYVLRFRTKEKLSIEQFCEELESRLPAWAGENKRVLLTLNTRRSARRVRDALAGPSSTASGVPVYFISADVTPGDRLEIIKKIKAGKPCIVVSTQCIEAGVDIDMDLVLRDFAPLDSLVQIAGRCNREGKKGRCPVEIVDLVDEEGERYSEMIYDPIHLQVTRDLIENETEVPEEEVLELSNSYFQGLFSKKDTGGIHLIRFARWQEDLPVHELLRGKEKMQYTFLVIQQDPQLKEDMARASGEHDRWKRREAWRRLAGRIARISVGVYARPSFHPQQIAEDYLGHWILQEGYYSSERGLLVEGETRVL</sequence>
<dbReference type="InterPro" id="IPR006483">
    <property type="entry name" value="CRISPR-assoc_Cas3_HD"/>
</dbReference>
<evidence type="ECO:0000256" key="5">
    <source>
        <dbReference type="ARBA" id="ARBA00022741"/>
    </source>
</evidence>
<dbReference type="PROSITE" id="PS51643">
    <property type="entry name" value="HD_CAS3"/>
    <property type="match status" value="1"/>
</dbReference>
<keyword evidence="5" id="KW-0547">Nucleotide-binding</keyword>
<dbReference type="PROSITE" id="PS51194">
    <property type="entry name" value="HELICASE_CTER"/>
    <property type="match status" value="1"/>
</dbReference>
<dbReference type="GO" id="GO:0036297">
    <property type="term" value="P:interstrand cross-link repair"/>
    <property type="evidence" value="ECO:0007669"/>
    <property type="project" value="TreeGrafter"/>
</dbReference>
<evidence type="ECO:0000259" key="11">
    <source>
        <dbReference type="PROSITE" id="PS51194"/>
    </source>
</evidence>
<dbReference type="InterPro" id="IPR006935">
    <property type="entry name" value="Helicase/UvrB_N"/>
</dbReference>
<dbReference type="InterPro" id="IPR054712">
    <property type="entry name" value="Cas3-like_dom"/>
</dbReference>
<evidence type="ECO:0000256" key="6">
    <source>
        <dbReference type="ARBA" id="ARBA00022801"/>
    </source>
</evidence>
<comment type="similarity">
    <text evidence="2">In the central section; belongs to the CRISPR-associated helicase Cas3 family.</text>
</comment>
<keyword evidence="13" id="KW-0255">Endonuclease</keyword>
<dbReference type="GO" id="GO:0006289">
    <property type="term" value="P:nucleotide-excision repair"/>
    <property type="evidence" value="ECO:0007669"/>
    <property type="project" value="TreeGrafter"/>
</dbReference>
<dbReference type="RefSeq" id="WP_066666066.1">
    <property type="nucleotide sequence ID" value="NZ_LYVF01000009.1"/>
</dbReference>
<evidence type="ECO:0000256" key="7">
    <source>
        <dbReference type="ARBA" id="ARBA00022806"/>
    </source>
</evidence>
<evidence type="ECO:0000256" key="9">
    <source>
        <dbReference type="ARBA" id="ARBA00023118"/>
    </source>
</evidence>
<dbReference type="PANTHER" id="PTHR47957:SF3">
    <property type="entry name" value="ATP-DEPENDENT HELICASE HRQ1"/>
    <property type="match status" value="1"/>
</dbReference>
<evidence type="ECO:0000256" key="8">
    <source>
        <dbReference type="ARBA" id="ARBA00022840"/>
    </source>
</evidence>
<dbReference type="SMART" id="SM00487">
    <property type="entry name" value="DEXDc"/>
    <property type="match status" value="1"/>
</dbReference>
<evidence type="ECO:0000313" key="14">
    <source>
        <dbReference type="Proteomes" id="UP000078532"/>
    </source>
</evidence>
<dbReference type="InterPro" id="IPR014001">
    <property type="entry name" value="Helicase_ATP-bd"/>
</dbReference>
<dbReference type="Gene3D" id="1.10.3210.30">
    <property type="match status" value="1"/>
</dbReference>
<feature type="domain" description="Helicase ATP-binding" evidence="10">
    <location>
        <begin position="274"/>
        <end position="469"/>
    </location>
</feature>
<comment type="similarity">
    <text evidence="1">In the N-terminal section; belongs to the CRISPR-associated nuclease Cas3-HD family.</text>
</comment>
<dbReference type="SUPFAM" id="SSF52540">
    <property type="entry name" value="P-loop containing nucleoside triphosphate hydrolases"/>
    <property type="match status" value="1"/>
</dbReference>
<keyword evidence="3" id="KW-0540">Nuclease</keyword>
<dbReference type="GO" id="GO:0004519">
    <property type="term" value="F:endonuclease activity"/>
    <property type="evidence" value="ECO:0007669"/>
    <property type="project" value="UniProtKB-KW"/>
</dbReference>
<feature type="domain" description="HD Cas3-type" evidence="12">
    <location>
        <begin position="6"/>
        <end position="224"/>
    </location>
</feature>
<dbReference type="PROSITE" id="PS51192">
    <property type="entry name" value="HELICASE_ATP_BIND_1"/>
    <property type="match status" value="1"/>
</dbReference>
<dbReference type="AlphaFoldDB" id="A0A1B7LJK0"/>
<dbReference type="Gene3D" id="3.40.50.300">
    <property type="entry name" value="P-loop containing nucleotide triphosphate hydrolases"/>
    <property type="match status" value="2"/>
</dbReference>
<dbReference type="NCBIfam" id="TIGR01587">
    <property type="entry name" value="cas3_core"/>
    <property type="match status" value="1"/>
</dbReference>
<dbReference type="GO" id="GO:0003676">
    <property type="term" value="F:nucleic acid binding"/>
    <property type="evidence" value="ECO:0007669"/>
    <property type="project" value="InterPro"/>
</dbReference>
<protein>
    <submittedName>
        <fullName evidence="13">CRISPR-associated helicase/endonuclease Cas3</fullName>
    </submittedName>
</protein>
<feature type="domain" description="Helicase C-terminal" evidence="11">
    <location>
        <begin position="486"/>
        <end position="651"/>
    </location>
</feature>
<evidence type="ECO:0000259" key="10">
    <source>
        <dbReference type="PROSITE" id="PS51192"/>
    </source>
</evidence>
<keyword evidence="6" id="KW-0378">Hydrolase</keyword>
<comment type="caution">
    <text evidence="13">The sequence shown here is derived from an EMBL/GenBank/DDBJ whole genome shotgun (WGS) entry which is preliminary data.</text>
</comment>
<organism evidence="13 14">
    <name type="scientific">Desulfotomaculum copahuensis</name>
    <dbReference type="NCBI Taxonomy" id="1838280"/>
    <lineage>
        <taxon>Bacteria</taxon>
        <taxon>Bacillati</taxon>
        <taxon>Bacillota</taxon>
        <taxon>Clostridia</taxon>
        <taxon>Eubacteriales</taxon>
        <taxon>Desulfotomaculaceae</taxon>
        <taxon>Desulfotomaculum</taxon>
    </lineage>
</organism>
<accession>A0A1B7LJK0</accession>
<keyword evidence="7" id="KW-0347">Helicase</keyword>
<keyword evidence="4" id="KW-0479">Metal-binding</keyword>
<proteinExistence type="inferred from homology"/>
<dbReference type="Pfam" id="PF04851">
    <property type="entry name" value="ResIII"/>
    <property type="match status" value="1"/>
</dbReference>
<dbReference type="GO" id="GO:0051607">
    <property type="term" value="P:defense response to virus"/>
    <property type="evidence" value="ECO:0007669"/>
    <property type="project" value="UniProtKB-KW"/>
</dbReference>
<dbReference type="InterPro" id="IPR027417">
    <property type="entry name" value="P-loop_NTPase"/>
</dbReference>
<dbReference type="PANTHER" id="PTHR47957">
    <property type="entry name" value="ATP-DEPENDENT HELICASE HRQ1"/>
    <property type="match status" value="1"/>
</dbReference>
<dbReference type="CDD" id="cd17930">
    <property type="entry name" value="DEXHc_cas3"/>
    <property type="match status" value="1"/>
</dbReference>
<dbReference type="GO" id="GO:0046872">
    <property type="term" value="F:metal ion binding"/>
    <property type="evidence" value="ECO:0007669"/>
    <property type="project" value="UniProtKB-KW"/>
</dbReference>
<evidence type="ECO:0000256" key="1">
    <source>
        <dbReference type="ARBA" id="ARBA00006847"/>
    </source>
</evidence>
<dbReference type="InterPro" id="IPR006474">
    <property type="entry name" value="Helicase_Cas3_CRISPR-ass_core"/>
</dbReference>
<dbReference type="GO" id="GO:0005524">
    <property type="term" value="F:ATP binding"/>
    <property type="evidence" value="ECO:0007669"/>
    <property type="project" value="UniProtKB-KW"/>
</dbReference>
<dbReference type="InterPro" id="IPR038257">
    <property type="entry name" value="CRISPR-assoc_Cas3_HD_sf"/>
</dbReference>
<evidence type="ECO:0000256" key="2">
    <source>
        <dbReference type="ARBA" id="ARBA00009046"/>
    </source>
</evidence>
<name>A0A1B7LJK0_9FIRM</name>
<dbReference type="CDD" id="cd09641">
    <property type="entry name" value="Cas3''_I"/>
    <property type="match status" value="1"/>
</dbReference>
<dbReference type="Proteomes" id="UP000078532">
    <property type="component" value="Unassembled WGS sequence"/>
</dbReference>
<dbReference type="OrthoDB" id="9810236at2"/>
<keyword evidence="9" id="KW-0051">Antiviral defense</keyword>
<evidence type="ECO:0000259" key="12">
    <source>
        <dbReference type="PROSITE" id="PS51643"/>
    </source>
</evidence>
<dbReference type="GO" id="GO:0016787">
    <property type="term" value="F:hydrolase activity"/>
    <property type="evidence" value="ECO:0007669"/>
    <property type="project" value="UniProtKB-KW"/>
</dbReference>
<dbReference type="GO" id="GO:0043138">
    <property type="term" value="F:3'-5' DNA helicase activity"/>
    <property type="evidence" value="ECO:0007669"/>
    <property type="project" value="TreeGrafter"/>
</dbReference>
<dbReference type="EMBL" id="LYVF01000009">
    <property type="protein sequence ID" value="OAT86750.1"/>
    <property type="molecule type" value="Genomic_DNA"/>
</dbReference>
<reference evidence="13 14" key="1">
    <citation type="submission" date="2016-04" db="EMBL/GenBank/DDBJ databases">
        <authorList>
            <person name="Evans L.H."/>
            <person name="Alamgir A."/>
            <person name="Owens N."/>
            <person name="Weber N.D."/>
            <person name="Virtaneva K."/>
            <person name="Barbian K."/>
            <person name="Babar A."/>
            <person name="Rosenke K."/>
        </authorList>
    </citation>
    <scope>NUCLEOTIDE SEQUENCE [LARGE SCALE GENOMIC DNA]</scope>
    <source>
        <strain evidence="13 14">LMa1</strain>
    </source>
</reference>
<dbReference type="NCBIfam" id="TIGR01596">
    <property type="entry name" value="cas3_HD"/>
    <property type="match status" value="1"/>
</dbReference>
<evidence type="ECO:0000256" key="4">
    <source>
        <dbReference type="ARBA" id="ARBA00022723"/>
    </source>
</evidence>
<keyword evidence="8" id="KW-0067">ATP-binding</keyword>
<dbReference type="Pfam" id="PF22590">
    <property type="entry name" value="Cas3-like_C_2"/>
    <property type="match status" value="1"/>
</dbReference>
<keyword evidence="14" id="KW-1185">Reference proteome</keyword>
<dbReference type="InterPro" id="IPR001650">
    <property type="entry name" value="Helicase_C-like"/>
</dbReference>
<gene>
    <name evidence="13" type="ORF">A6M21_02745</name>
</gene>
<dbReference type="SMART" id="SM00490">
    <property type="entry name" value="HELICc"/>
    <property type="match status" value="1"/>
</dbReference>
<evidence type="ECO:0000313" key="13">
    <source>
        <dbReference type="EMBL" id="OAT86750.1"/>
    </source>
</evidence>